<dbReference type="EMBL" id="WUBL01000052">
    <property type="protein sequence ID" value="KAF2968343.1"/>
    <property type="molecule type" value="Genomic_DNA"/>
</dbReference>
<keyword evidence="2" id="KW-1185">Reference proteome</keyword>
<dbReference type="Proteomes" id="UP000481858">
    <property type="component" value="Unassembled WGS sequence"/>
</dbReference>
<protein>
    <submittedName>
        <fullName evidence="1">Uncharacterized protein</fullName>
    </submittedName>
</protein>
<accession>A0A7C8IS22</accession>
<gene>
    <name evidence="1" type="ORF">GQX73_g5227</name>
</gene>
<comment type="caution">
    <text evidence="1">The sequence shown here is derived from an EMBL/GenBank/DDBJ whole genome shotgun (WGS) entry which is preliminary data.</text>
</comment>
<dbReference type="AlphaFoldDB" id="A0A7C8IS22"/>
<organism evidence="1 2">
    <name type="scientific">Xylaria multiplex</name>
    <dbReference type="NCBI Taxonomy" id="323545"/>
    <lineage>
        <taxon>Eukaryota</taxon>
        <taxon>Fungi</taxon>
        <taxon>Dikarya</taxon>
        <taxon>Ascomycota</taxon>
        <taxon>Pezizomycotina</taxon>
        <taxon>Sordariomycetes</taxon>
        <taxon>Xylariomycetidae</taxon>
        <taxon>Xylariales</taxon>
        <taxon>Xylariaceae</taxon>
        <taxon>Xylaria</taxon>
    </lineage>
</organism>
<dbReference type="OrthoDB" id="4730126at2759"/>
<evidence type="ECO:0000313" key="2">
    <source>
        <dbReference type="Proteomes" id="UP000481858"/>
    </source>
</evidence>
<name>A0A7C8IS22_9PEZI</name>
<evidence type="ECO:0000313" key="1">
    <source>
        <dbReference type="EMBL" id="KAF2968343.1"/>
    </source>
</evidence>
<reference evidence="1 2" key="1">
    <citation type="submission" date="2019-12" db="EMBL/GenBank/DDBJ databases">
        <title>Draft genome sequence of the ascomycete Xylaria multiplex DSM 110363.</title>
        <authorList>
            <person name="Buettner E."/>
            <person name="Kellner H."/>
        </authorList>
    </citation>
    <scope>NUCLEOTIDE SEQUENCE [LARGE SCALE GENOMIC DNA]</scope>
    <source>
        <strain evidence="1 2">DSM 110363</strain>
    </source>
</reference>
<sequence>MSGNSDNQKAEATNATVGADPNPAKVVKAFLVGFCITGISPIFAEAATKDNGAIPLPRMDDSRDGLRFVGRDGQEHAHFMPATATCYVGAMTEIKKYLYGIDVTWAPKGVDKSQLTRDRACKGPVEEALDHFLRGKGARPKIAIALGIA</sequence>
<proteinExistence type="predicted"/>
<dbReference type="InParanoid" id="A0A7C8IS22"/>